<evidence type="ECO:0000256" key="3">
    <source>
        <dbReference type="PROSITE-ProRule" id="PRU00108"/>
    </source>
</evidence>
<dbReference type="Gene3D" id="1.10.10.60">
    <property type="entry name" value="Homeodomain-like"/>
    <property type="match status" value="1"/>
</dbReference>
<gene>
    <name evidence="7" type="ORF">K432DRAFT_280264</name>
</gene>
<feature type="compositionally biased region" description="Polar residues" evidence="5">
    <location>
        <begin position="486"/>
        <end position="510"/>
    </location>
</feature>
<feature type="region of interest" description="Disordered" evidence="5">
    <location>
        <begin position="256"/>
        <end position="288"/>
    </location>
</feature>
<keyword evidence="3 4" id="KW-0371">Homeobox</keyword>
<dbReference type="AlphaFoldDB" id="A0A8E2JE83"/>
<dbReference type="CDD" id="cd00086">
    <property type="entry name" value="homeodomain"/>
    <property type="match status" value="1"/>
</dbReference>
<feature type="non-terminal residue" evidence="7">
    <location>
        <position position="1"/>
    </location>
</feature>
<protein>
    <recommendedName>
        <fullName evidence="6">Homeobox domain-containing protein</fullName>
    </recommendedName>
</protein>
<evidence type="ECO:0000313" key="7">
    <source>
        <dbReference type="EMBL" id="OCK78784.1"/>
    </source>
</evidence>
<dbReference type="InterPro" id="IPR009057">
    <property type="entry name" value="Homeodomain-like_sf"/>
</dbReference>
<keyword evidence="8" id="KW-1185">Reference proteome</keyword>
<evidence type="ECO:0000259" key="6">
    <source>
        <dbReference type="PROSITE" id="PS50071"/>
    </source>
</evidence>
<dbReference type="SMART" id="SM00389">
    <property type="entry name" value="HOX"/>
    <property type="match status" value="1"/>
</dbReference>
<dbReference type="Proteomes" id="UP000250266">
    <property type="component" value="Unassembled WGS sequence"/>
</dbReference>
<feature type="compositionally biased region" description="Polar residues" evidence="5">
    <location>
        <begin position="432"/>
        <end position="441"/>
    </location>
</feature>
<dbReference type="EMBL" id="KV745040">
    <property type="protein sequence ID" value="OCK78784.1"/>
    <property type="molecule type" value="Genomic_DNA"/>
</dbReference>
<keyword evidence="2 3" id="KW-0539">Nucleus</keyword>
<dbReference type="PANTHER" id="PTHR24341:SF6">
    <property type="entry name" value="HOMEOBOX PROTEIN INVECTED"/>
    <property type="match status" value="1"/>
</dbReference>
<dbReference type="Pfam" id="PF00046">
    <property type="entry name" value="Homeodomain"/>
    <property type="match status" value="1"/>
</dbReference>
<dbReference type="PANTHER" id="PTHR24341">
    <property type="entry name" value="HOMEOBOX PROTEIN ENGRAILED"/>
    <property type="match status" value="1"/>
</dbReference>
<dbReference type="PROSITE" id="PS50071">
    <property type="entry name" value="HOMEOBOX_2"/>
    <property type="match status" value="1"/>
</dbReference>
<evidence type="ECO:0000256" key="4">
    <source>
        <dbReference type="RuleBase" id="RU000682"/>
    </source>
</evidence>
<dbReference type="GO" id="GO:0016586">
    <property type="term" value="C:RSC-type complex"/>
    <property type="evidence" value="ECO:0007669"/>
    <property type="project" value="TreeGrafter"/>
</dbReference>
<feature type="DNA-binding region" description="Homeobox" evidence="3">
    <location>
        <begin position="3"/>
        <end position="68"/>
    </location>
</feature>
<feature type="region of interest" description="Disordered" evidence="5">
    <location>
        <begin position="371"/>
        <end position="510"/>
    </location>
</feature>
<evidence type="ECO:0000256" key="2">
    <source>
        <dbReference type="ARBA" id="ARBA00023242"/>
    </source>
</evidence>
<evidence type="ECO:0000256" key="1">
    <source>
        <dbReference type="ARBA" id="ARBA00004123"/>
    </source>
</evidence>
<dbReference type="InterPro" id="IPR050720">
    <property type="entry name" value="Engrailed_Homeobox_TFs"/>
</dbReference>
<name>A0A8E2JE83_9PEZI</name>
<evidence type="ECO:0000313" key="8">
    <source>
        <dbReference type="Proteomes" id="UP000250266"/>
    </source>
</evidence>
<feature type="compositionally biased region" description="Basic and acidic residues" evidence="5">
    <location>
        <begin position="316"/>
        <end position="325"/>
    </location>
</feature>
<dbReference type="SUPFAM" id="SSF46689">
    <property type="entry name" value="Homeodomain-like"/>
    <property type="match status" value="1"/>
</dbReference>
<feature type="domain" description="Homeobox" evidence="6">
    <location>
        <begin position="1"/>
        <end position="67"/>
    </location>
</feature>
<proteinExistence type="predicted"/>
<evidence type="ECO:0000256" key="5">
    <source>
        <dbReference type="SAM" id="MobiDB-lite"/>
    </source>
</evidence>
<comment type="subcellular location">
    <subcellularLocation>
        <location evidence="1 3 4">Nucleus</location>
    </subcellularLocation>
</comment>
<dbReference type="GO" id="GO:0006357">
    <property type="term" value="P:regulation of transcription by RNA polymerase II"/>
    <property type="evidence" value="ECO:0007669"/>
    <property type="project" value="TreeGrafter"/>
</dbReference>
<reference evidence="7 8" key="1">
    <citation type="journal article" date="2016" name="Nat. Commun.">
        <title>Ectomycorrhizal ecology is imprinted in the genome of the dominant symbiotic fungus Cenococcum geophilum.</title>
        <authorList>
            <consortium name="DOE Joint Genome Institute"/>
            <person name="Peter M."/>
            <person name="Kohler A."/>
            <person name="Ohm R.A."/>
            <person name="Kuo A."/>
            <person name="Krutzmann J."/>
            <person name="Morin E."/>
            <person name="Arend M."/>
            <person name="Barry K.W."/>
            <person name="Binder M."/>
            <person name="Choi C."/>
            <person name="Clum A."/>
            <person name="Copeland A."/>
            <person name="Grisel N."/>
            <person name="Haridas S."/>
            <person name="Kipfer T."/>
            <person name="LaButti K."/>
            <person name="Lindquist E."/>
            <person name="Lipzen A."/>
            <person name="Maire R."/>
            <person name="Meier B."/>
            <person name="Mihaltcheva S."/>
            <person name="Molinier V."/>
            <person name="Murat C."/>
            <person name="Poggeler S."/>
            <person name="Quandt C.A."/>
            <person name="Sperisen C."/>
            <person name="Tritt A."/>
            <person name="Tisserant E."/>
            <person name="Crous P.W."/>
            <person name="Henrissat B."/>
            <person name="Nehls U."/>
            <person name="Egli S."/>
            <person name="Spatafora J.W."/>
            <person name="Grigoriev I.V."/>
            <person name="Martin F.M."/>
        </authorList>
    </citation>
    <scope>NUCLEOTIDE SEQUENCE [LARGE SCALE GENOMIC DNA]</scope>
    <source>
        <strain evidence="7 8">CBS 459.81</strain>
    </source>
</reference>
<sequence>DVKPRLTKEQHDILEAHFQQQHKPSTSTKKGFAESLGVPVDKINVSSSRPRFQLNWFQNRRAKVKQDLKKQMSQLNMSMNMGMNIYGTAPVPIINSQFSQNAEPMHPQSTAPDFYSVSADMSPPCLPVESIEGSSAMDPLGSQISLNQGFDMHMLRSIPETERSASYNPNAVMQSFLGAVQGSYMHNTSTSVASQDPSFSYDQNGIPHAYANDASFSLATSLPNDSSHDIFNGLADFSGYDYPTLTTTSTSTSIQAVDSNGSISSEPSPFSGTPSNATTQSSTGPNALSSVTSVASLYSNWTDEHNSSTEITPATQRDDPFDHPHPFGNLPPASASEHGLPLWASGPQNPIGQPFHQADMYQHNNTSAHAIMSSPEQTESRKISASHSDLEPPNAFSEEAFSRRNSSTTALTESMNSVGIQNKQPLTDGFKQPSQPSSIASRRQRRPAALNPTTLRSASYTSGMPTSPGPNQTQAVEHNLRRIRSTGITSSGRIQKPNPGSAQRSPLNFTFDNAASPKFARQTGFATTVGPAGSLAPPTPLTPSEMARFPYWQSSTVIRSHPPMPEHSSPESLNVSWSMEPSSAGMYSNAASPPTTPLDLSQINNARLNNSLYRDTPPQSAPATQQCFPRTAYVMPPQSHSEFHSVNDLPIAQPKPSHFRRPSLPDTGQNLVNDSHMQFPVQLGNVAGDLQISYNYQYKDETMNGFHRNALQNTSHDSLSGQPSVSMPEFFVHEYSPPQAVSQDSLPPRQAETQPKTYIFANHGPHDFR</sequence>
<dbReference type="InterPro" id="IPR001356">
    <property type="entry name" value="HD"/>
</dbReference>
<dbReference type="OrthoDB" id="6159439at2759"/>
<feature type="compositionally biased region" description="Polar residues" evidence="5">
    <location>
        <begin position="403"/>
        <end position="425"/>
    </location>
</feature>
<accession>A0A8E2JE83</accession>
<feature type="compositionally biased region" description="Polar residues" evidence="5">
    <location>
        <begin position="451"/>
        <end position="476"/>
    </location>
</feature>
<organism evidence="7 8">
    <name type="scientific">Lepidopterella palustris CBS 459.81</name>
    <dbReference type="NCBI Taxonomy" id="1314670"/>
    <lineage>
        <taxon>Eukaryota</taxon>
        <taxon>Fungi</taxon>
        <taxon>Dikarya</taxon>
        <taxon>Ascomycota</taxon>
        <taxon>Pezizomycotina</taxon>
        <taxon>Dothideomycetes</taxon>
        <taxon>Pleosporomycetidae</taxon>
        <taxon>Mytilinidiales</taxon>
        <taxon>Argynnaceae</taxon>
        <taxon>Lepidopterella</taxon>
    </lineage>
</organism>
<feature type="non-terminal residue" evidence="7">
    <location>
        <position position="769"/>
    </location>
</feature>
<dbReference type="GO" id="GO:0003677">
    <property type="term" value="F:DNA binding"/>
    <property type="evidence" value="ECO:0007669"/>
    <property type="project" value="UniProtKB-UniRule"/>
</dbReference>
<feature type="region of interest" description="Disordered" evidence="5">
    <location>
        <begin position="304"/>
        <end position="355"/>
    </location>
</feature>
<keyword evidence="3 4" id="KW-0238">DNA-binding</keyword>